<dbReference type="Proteomes" id="UP001141806">
    <property type="component" value="Unassembled WGS sequence"/>
</dbReference>
<evidence type="ECO:0000259" key="2">
    <source>
        <dbReference type="Pfam" id="PF07744"/>
    </source>
</evidence>
<dbReference type="EMBL" id="JAMYWD010000010">
    <property type="protein sequence ID" value="KAJ4957937.1"/>
    <property type="molecule type" value="Genomic_DNA"/>
</dbReference>
<organism evidence="3 4">
    <name type="scientific">Protea cynaroides</name>
    <dbReference type="NCBI Taxonomy" id="273540"/>
    <lineage>
        <taxon>Eukaryota</taxon>
        <taxon>Viridiplantae</taxon>
        <taxon>Streptophyta</taxon>
        <taxon>Embryophyta</taxon>
        <taxon>Tracheophyta</taxon>
        <taxon>Spermatophyta</taxon>
        <taxon>Magnoliopsida</taxon>
        <taxon>Proteales</taxon>
        <taxon>Proteaceae</taxon>
        <taxon>Protea</taxon>
    </lineage>
</organism>
<feature type="compositionally biased region" description="Polar residues" evidence="1">
    <location>
        <begin position="343"/>
        <end position="352"/>
    </location>
</feature>
<evidence type="ECO:0000313" key="4">
    <source>
        <dbReference type="Proteomes" id="UP001141806"/>
    </source>
</evidence>
<dbReference type="OrthoDB" id="1939347at2759"/>
<evidence type="ECO:0000313" key="3">
    <source>
        <dbReference type="EMBL" id="KAJ4957937.1"/>
    </source>
</evidence>
<name>A0A9Q0H173_9MAGN</name>
<dbReference type="InterPro" id="IPR012921">
    <property type="entry name" value="SPOC_C"/>
</dbReference>
<dbReference type="AlphaFoldDB" id="A0A9Q0H173"/>
<feature type="compositionally biased region" description="Polar residues" evidence="1">
    <location>
        <begin position="228"/>
        <end position="253"/>
    </location>
</feature>
<dbReference type="PANTHER" id="PTHR11477">
    <property type="entry name" value="TRANSCRIPTION FACTOR S-II ZINC FINGER DOMAIN-CONTAINING PROTEIN"/>
    <property type="match status" value="1"/>
</dbReference>
<feature type="compositionally biased region" description="Polar residues" evidence="1">
    <location>
        <begin position="902"/>
        <end position="917"/>
    </location>
</feature>
<feature type="region of interest" description="Disordered" evidence="1">
    <location>
        <begin position="881"/>
        <end position="993"/>
    </location>
</feature>
<proteinExistence type="predicted"/>
<keyword evidence="4" id="KW-1185">Reference proteome</keyword>
<dbReference type="CDD" id="cd21538">
    <property type="entry name" value="SPOC_TFIIS"/>
    <property type="match status" value="1"/>
</dbReference>
<feature type="region of interest" description="Disordered" evidence="1">
    <location>
        <begin position="649"/>
        <end position="669"/>
    </location>
</feature>
<comment type="caution">
    <text evidence="3">The sequence shown here is derived from an EMBL/GenBank/DDBJ whole genome shotgun (WGS) entry which is preliminary data.</text>
</comment>
<feature type="region of interest" description="Disordered" evidence="1">
    <location>
        <begin position="316"/>
        <end position="409"/>
    </location>
</feature>
<feature type="region of interest" description="Disordered" evidence="1">
    <location>
        <begin position="228"/>
        <end position="259"/>
    </location>
</feature>
<dbReference type="GO" id="GO:0006351">
    <property type="term" value="P:DNA-templated transcription"/>
    <property type="evidence" value="ECO:0007669"/>
    <property type="project" value="TreeGrafter"/>
</dbReference>
<protein>
    <recommendedName>
        <fullName evidence="2">Spen paralogue and orthologue SPOC C-terminal domain-containing protein</fullName>
    </recommendedName>
</protein>
<dbReference type="GO" id="GO:0005634">
    <property type="term" value="C:nucleus"/>
    <property type="evidence" value="ECO:0007669"/>
    <property type="project" value="TreeGrafter"/>
</dbReference>
<gene>
    <name evidence="3" type="ORF">NE237_025048</name>
</gene>
<sequence length="1067" mass="115367">MWHKKQNVAFPGQMMDPPRPQATPVENMIVPPPFGVPGKGFLAESSRKRKATTLGQQENNFSDGIFESVLENPFHKESFSQHGNSELPAINMQSSSFGTFSSQTAQSGEPNTENTQLGNYHHHLLTNFSTTWQNKDMNLPQFAVGKMNNSIMLPQSFHHIGPPPSLKSAGEEILAVPDWQHLVHNTVSQTEVHKFPLYMNSTDACIGKAQDGTPSKDETNHLNQFATANPTMKLNSVPSESLRSSEMSEQSLVKNEKSTHLVKFDGREGNQVTSNIASSIEVRNSSQNSNTLGTENFPNVRMSSLEAYVCIEGKKNDQSCENPNSELRSGSSSSGGLGLNLKYNYQSPADQNNVKKREGSDSGNEKHTSRERISPGNADNPAKSRVRHGHEYDRNNDSLTMDAKSKSVAGKVAPPSVEKLWDGSLQLNASVTVSAVAFFKSGEKAPEINWSKFVEVKGKVRLEAFEKFIQELPRSRNRGLMVISLCWKVGSSKVGLTGMKEVAKSYKEGERVGFAQLSRGIDLYVCPRSDTIITILAKYGFFKGMAAVEEDQDSLIGCVVWRRNRTSSNISAVSKKSEGKNLQSAEQSLNSPSDSAMQQSTEINPSLTVVQGSSPLDSGVGCTPIESTGSIGTENKIVHSSSLMLGVSNSFTSRNPEPTSVSNNSVPTPRPNITQAIPVVFQSALTSSSDSSSVWGNSFTCLDPKQSLVPDNFSSNPGPNYSQAIQIGLQPALPADLSSLRLSIGQSLQAEIPLKGLLGPEKLGGILELPKPVISLPSQAVKKHIAAAADYDDLPEFDFRMACGVSEIASNKPLLSSNIAYVLNTIQFDNKVSAEGTGKVDGFMPSTVTVWPLTATSQQKLHVPTLPGLALDTNQGIPPLKNSGEHEMQLPTFPFSHGKPTVHSSDVLSRPATSKPSSGAAITAKKNLWDDDDDMPEWCPPDQEHQSQPPPIPSIPSLVPNPFGKVLPAAPRPPGKVPPAAPRPPLPSQSQVPVHLTSCPQGLPGGYQHCPVTITMKPAQTGPVGGYTQRGTSSLPGFNPNFPLRPRYNVSDMKPPIRPAGWRGWRS</sequence>
<evidence type="ECO:0000256" key="1">
    <source>
        <dbReference type="SAM" id="MobiDB-lite"/>
    </source>
</evidence>
<accession>A0A9Q0H173</accession>
<feature type="compositionally biased region" description="Pro residues" evidence="1">
    <location>
        <begin position="970"/>
        <end position="987"/>
    </location>
</feature>
<dbReference type="PANTHER" id="PTHR11477:SF37">
    <property type="entry name" value="SPEN PARALOGUE AND ORTHOLOGUE SPOC C-TERMINAL DOMAIN-CONTAINING PROTEIN"/>
    <property type="match status" value="1"/>
</dbReference>
<feature type="domain" description="Spen paralogue and orthologue SPOC C-terminal" evidence="2">
    <location>
        <begin position="418"/>
        <end position="562"/>
    </location>
</feature>
<feature type="compositionally biased region" description="Basic and acidic residues" evidence="1">
    <location>
        <begin position="353"/>
        <end position="373"/>
    </location>
</feature>
<reference evidence="3" key="1">
    <citation type="journal article" date="2023" name="Plant J.">
        <title>The genome of the king protea, Protea cynaroides.</title>
        <authorList>
            <person name="Chang J."/>
            <person name="Duong T.A."/>
            <person name="Schoeman C."/>
            <person name="Ma X."/>
            <person name="Roodt D."/>
            <person name="Barker N."/>
            <person name="Li Z."/>
            <person name="Van de Peer Y."/>
            <person name="Mizrachi E."/>
        </authorList>
    </citation>
    <scope>NUCLEOTIDE SEQUENCE</scope>
    <source>
        <tissue evidence="3">Young leaves</tissue>
    </source>
</reference>
<feature type="region of interest" description="Disordered" evidence="1">
    <location>
        <begin position="571"/>
        <end position="600"/>
    </location>
</feature>
<dbReference type="Pfam" id="PF07744">
    <property type="entry name" value="SPOC"/>
    <property type="match status" value="1"/>
</dbReference>